<keyword evidence="3" id="KW-0472">Membrane</keyword>
<dbReference type="SMART" id="SM00498">
    <property type="entry name" value="FH2"/>
    <property type="match status" value="1"/>
</dbReference>
<feature type="transmembrane region" description="Helical" evidence="3">
    <location>
        <begin position="100"/>
        <end position="122"/>
    </location>
</feature>
<evidence type="ECO:0000313" key="7">
    <source>
        <dbReference type="Proteomes" id="UP000823674"/>
    </source>
</evidence>
<dbReference type="PANTHER" id="PTHR23213:SF374">
    <property type="entry name" value="FORMIN-LIKE PROTEIN"/>
    <property type="match status" value="1"/>
</dbReference>
<evidence type="ECO:0000259" key="5">
    <source>
        <dbReference type="SMART" id="SM00498"/>
    </source>
</evidence>
<feature type="region of interest" description="Disordered" evidence="2">
    <location>
        <begin position="48"/>
        <end position="73"/>
    </location>
</feature>
<dbReference type="InterPro" id="IPR015425">
    <property type="entry name" value="FH2_Formin"/>
</dbReference>
<dbReference type="PROSITE" id="PS51257">
    <property type="entry name" value="PROKAR_LIPOPROTEIN"/>
    <property type="match status" value="1"/>
</dbReference>
<evidence type="ECO:0000256" key="3">
    <source>
        <dbReference type="SAM" id="Phobius"/>
    </source>
</evidence>
<gene>
    <name evidence="6" type="primary">A03p037450.1_BraROA</name>
    <name evidence="6" type="ORF">IGI04_011638</name>
</gene>
<feature type="region of interest" description="Disordered" evidence="2">
    <location>
        <begin position="133"/>
        <end position="227"/>
    </location>
</feature>
<keyword evidence="7" id="KW-1185">Reference proteome</keyword>
<name>A0ABQ7N3N5_BRACM</name>
<dbReference type="PANTHER" id="PTHR23213">
    <property type="entry name" value="FORMIN-RELATED"/>
    <property type="match status" value="1"/>
</dbReference>
<feature type="compositionally biased region" description="Pro residues" evidence="2">
    <location>
        <begin position="334"/>
        <end position="352"/>
    </location>
</feature>
<proteinExistence type="inferred from homology"/>
<feature type="compositionally biased region" description="Pro residues" evidence="2">
    <location>
        <begin position="52"/>
        <end position="73"/>
    </location>
</feature>
<feature type="signal peptide" evidence="4">
    <location>
        <begin position="1"/>
        <end position="24"/>
    </location>
</feature>
<feature type="compositionally biased region" description="Polar residues" evidence="2">
    <location>
        <begin position="152"/>
        <end position="166"/>
    </location>
</feature>
<dbReference type="InterPro" id="IPR042201">
    <property type="entry name" value="FH2_Formin_sf"/>
</dbReference>
<evidence type="ECO:0000256" key="2">
    <source>
        <dbReference type="SAM" id="MobiDB-lite"/>
    </source>
</evidence>
<organism evidence="6 7">
    <name type="scientific">Brassica rapa subsp. trilocularis</name>
    <dbReference type="NCBI Taxonomy" id="1813537"/>
    <lineage>
        <taxon>Eukaryota</taxon>
        <taxon>Viridiplantae</taxon>
        <taxon>Streptophyta</taxon>
        <taxon>Embryophyta</taxon>
        <taxon>Tracheophyta</taxon>
        <taxon>Spermatophyta</taxon>
        <taxon>Magnoliopsida</taxon>
        <taxon>eudicotyledons</taxon>
        <taxon>Gunneridae</taxon>
        <taxon>Pentapetalae</taxon>
        <taxon>rosids</taxon>
        <taxon>malvids</taxon>
        <taxon>Brassicales</taxon>
        <taxon>Brassicaceae</taxon>
        <taxon>Brassiceae</taxon>
        <taxon>Brassica</taxon>
    </lineage>
</organism>
<keyword evidence="3" id="KW-1133">Transmembrane helix</keyword>
<dbReference type="SUPFAM" id="SSF101447">
    <property type="entry name" value="Formin homology 2 domain (FH2 domain)"/>
    <property type="match status" value="1"/>
</dbReference>
<keyword evidence="4" id="KW-0732">Signal</keyword>
<evidence type="ECO:0000313" key="6">
    <source>
        <dbReference type="EMBL" id="KAG5405519.1"/>
    </source>
</evidence>
<dbReference type="Proteomes" id="UP000823674">
    <property type="component" value="Chromosome A03"/>
</dbReference>
<dbReference type="EMBL" id="JADBGQ010000003">
    <property type="protein sequence ID" value="KAG5405519.1"/>
    <property type="molecule type" value="Genomic_DNA"/>
</dbReference>
<dbReference type="Gene3D" id="1.20.58.2220">
    <property type="entry name" value="Formin, FH2 domain"/>
    <property type="match status" value="1"/>
</dbReference>
<feature type="domain" description="FH2" evidence="5">
    <location>
        <begin position="374"/>
        <end position="713"/>
    </location>
</feature>
<comment type="similarity">
    <text evidence="1">Belongs to the formin-like family. Class-I subfamily.</text>
</comment>
<dbReference type="Pfam" id="PF02181">
    <property type="entry name" value="FH2"/>
    <property type="match status" value="1"/>
</dbReference>
<evidence type="ECO:0000256" key="1">
    <source>
        <dbReference type="ARBA" id="ARBA00025793"/>
    </source>
</evidence>
<protein>
    <recommendedName>
        <fullName evidence="5">FH2 domain-containing protein</fullName>
    </recommendedName>
</protein>
<feature type="chain" id="PRO_5046380602" description="FH2 domain-containing protein" evidence="4">
    <location>
        <begin position="25"/>
        <end position="841"/>
    </location>
</feature>
<feature type="compositionally biased region" description="Low complexity" evidence="2">
    <location>
        <begin position="214"/>
        <end position="227"/>
    </location>
</feature>
<accession>A0ABQ7N3N5</accession>
<keyword evidence="3" id="KW-0812">Transmembrane</keyword>
<feature type="region of interest" description="Disordered" evidence="2">
    <location>
        <begin position="318"/>
        <end position="355"/>
    </location>
</feature>
<reference evidence="6 7" key="1">
    <citation type="submission" date="2021-03" db="EMBL/GenBank/DDBJ databases">
        <authorList>
            <person name="King G.J."/>
            <person name="Bancroft I."/>
            <person name="Baten A."/>
            <person name="Bloomfield J."/>
            <person name="Borpatragohain P."/>
            <person name="He Z."/>
            <person name="Irish N."/>
            <person name="Irwin J."/>
            <person name="Liu K."/>
            <person name="Mauleon R.P."/>
            <person name="Moore J."/>
            <person name="Morris R."/>
            <person name="Ostergaard L."/>
            <person name="Wang B."/>
            <person name="Wells R."/>
        </authorList>
    </citation>
    <scope>NUCLEOTIDE SEQUENCE [LARGE SCALE GENOMIC DNA]</scope>
    <source>
        <strain evidence="6">R-o-18</strain>
        <tissue evidence="6">Leaf</tissue>
    </source>
</reference>
<sequence>MEGLRYIIIIFSLLSCASSRLSCASPPTFTRRHLLQAPVTGGLPFFPAYGSPSPPPSPPLPPPPTPLPPPPAPADLTFPANISALVLPSSPKQHTASRTLLIPVISAVLAAATAIILVLFLYGRWSVQTRRHESKNLASETKPPEQAPPPRNTTENKLSVSASASGSRFVKPESPEISPLPPLPARSFLKEEEDDDDDFYSPQASLASKEQRKNPYSNFSPSPSSASVFPAIISPERQMRNNKRAFSLWNQSIGFPRVSSASTSPERGVIKTPDAYARSSMYSSVSTTPERFFRKVLETSPPRWNDLSRNVKSLFLSRETELDSAEQSRSAAVHPPPRRPPPPMPVPPPLVPPSQSFTAQKLSFSELPQSCCWEGTAERAKPKMKPLPFRPSSCRKNTWDSTKFNSLNVNPKQRSLSCDLPMLNQESRVLDPRKSQSVAFLLTRLDLTTNDILESLSRIAPSEEEERKLKSYSDVKLASSEKFLKEILNVPFVFKRVDALLSVATFGSKIQNLKQSFGVIQAACEELRNTKTLLKLLEAVFERGTNSLEALLELVGRTNILHSVVHGIIESEGIRGLQAVGSLSSVFVEVKKAGEMDYGVLRSEVFDIYQGVKKVSEVLLLLNGENGDGEEQRWWTFRESMTRFLETAIEEIKMIETIEGCVISAVKEVTEYFHGDSAKEEAQVLRVFVVVRDFLFILDEMKPISMMGEASYTNADCSLSDCISQFWGSWRGFRHKCGQHTMVLCGSRDGYWLFQDSYGLPRGVDDIIKVRKGRLTVSKVRRDKTSASGGKQYVDSKKLKEISEYFHGDSVKVEAQVLRVFVVVRDFLFILDEVCKEIDAS</sequence>
<evidence type="ECO:0000256" key="4">
    <source>
        <dbReference type="SAM" id="SignalP"/>
    </source>
</evidence>
<comment type="caution">
    <text evidence="6">The sequence shown here is derived from an EMBL/GenBank/DDBJ whole genome shotgun (WGS) entry which is preliminary data.</text>
</comment>
<dbReference type="InterPro" id="IPR027643">
    <property type="entry name" value="Formin-like_plant"/>
</dbReference>